<dbReference type="AlphaFoldDB" id="A0A7W9IHL6"/>
<gene>
    <name evidence="2" type="ORF">F4562_003330</name>
</gene>
<dbReference type="EMBL" id="JACHMP010000001">
    <property type="protein sequence ID" value="MBB5820268.1"/>
    <property type="molecule type" value="Genomic_DNA"/>
</dbReference>
<accession>A0A7W9IHL6</accession>
<name>A0A7W9IHL6_9ACTN</name>
<dbReference type="Proteomes" id="UP000540685">
    <property type="component" value="Unassembled WGS sequence"/>
</dbReference>
<evidence type="ECO:0000313" key="3">
    <source>
        <dbReference type="Proteomes" id="UP000540685"/>
    </source>
</evidence>
<comment type="caution">
    <text evidence="2">The sequence shown here is derived from an EMBL/GenBank/DDBJ whole genome shotgun (WGS) entry which is preliminary data.</text>
</comment>
<proteinExistence type="predicted"/>
<keyword evidence="3" id="KW-1185">Reference proteome</keyword>
<sequence length="134" mass="15243">MQPPNEEILDVIQRRVRRITALSTWQERATSSIVTMGAELQQAQEALARAQELIVIQQRALGIDPSDPPPEHLVAAWRTGSPRYVPVRVEVDGADVTLIMRGPARAADPVREFHDWQELKRIWKEVHHEIRSGT</sequence>
<evidence type="ECO:0000256" key="1">
    <source>
        <dbReference type="SAM" id="Coils"/>
    </source>
</evidence>
<organism evidence="2 3">
    <name type="scientific">Streptosporangium becharense</name>
    <dbReference type="NCBI Taxonomy" id="1816182"/>
    <lineage>
        <taxon>Bacteria</taxon>
        <taxon>Bacillati</taxon>
        <taxon>Actinomycetota</taxon>
        <taxon>Actinomycetes</taxon>
        <taxon>Streptosporangiales</taxon>
        <taxon>Streptosporangiaceae</taxon>
        <taxon>Streptosporangium</taxon>
    </lineage>
</organism>
<feature type="coiled-coil region" evidence="1">
    <location>
        <begin position="33"/>
        <end position="60"/>
    </location>
</feature>
<protein>
    <submittedName>
        <fullName evidence="2">Uncharacterized protein</fullName>
    </submittedName>
</protein>
<keyword evidence="1" id="KW-0175">Coiled coil</keyword>
<dbReference type="RefSeq" id="WP_184547625.1">
    <property type="nucleotide sequence ID" value="NZ_JACHMP010000001.1"/>
</dbReference>
<evidence type="ECO:0000313" key="2">
    <source>
        <dbReference type="EMBL" id="MBB5820268.1"/>
    </source>
</evidence>
<reference evidence="2 3" key="1">
    <citation type="submission" date="2020-08" db="EMBL/GenBank/DDBJ databases">
        <title>Sequencing the genomes of 1000 actinobacteria strains.</title>
        <authorList>
            <person name="Klenk H.-P."/>
        </authorList>
    </citation>
    <scope>NUCLEOTIDE SEQUENCE [LARGE SCALE GENOMIC DNA]</scope>
    <source>
        <strain evidence="2 3">DSM 46887</strain>
    </source>
</reference>